<organism evidence="1 2">
    <name type="scientific">Brassica cretica</name>
    <name type="common">Mustard</name>
    <dbReference type="NCBI Taxonomy" id="69181"/>
    <lineage>
        <taxon>Eukaryota</taxon>
        <taxon>Viridiplantae</taxon>
        <taxon>Streptophyta</taxon>
        <taxon>Embryophyta</taxon>
        <taxon>Tracheophyta</taxon>
        <taxon>Spermatophyta</taxon>
        <taxon>Magnoliopsida</taxon>
        <taxon>eudicotyledons</taxon>
        <taxon>Gunneridae</taxon>
        <taxon>Pentapetalae</taxon>
        <taxon>rosids</taxon>
        <taxon>malvids</taxon>
        <taxon>Brassicales</taxon>
        <taxon>Brassicaceae</taxon>
        <taxon>Brassiceae</taxon>
        <taxon>Brassica</taxon>
    </lineage>
</organism>
<dbReference type="Proteomes" id="UP000266723">
    <property type="component" value="Unassembled WGS sequence"/>
</dbReference>
<gene>
    <name evidence="1" type="ORF">DY000_02055508</name>
</gene>
<protein>
    <submittedName>
        <fullName evidence="1">Uncharacterized protein</fullName>
    </submittedName>
</protein>
<accession>A0ABQ7A9P4</accession>
<name>A0ABQ7A9P4_BRACR</name>
<evidence type="ECO:0000313" key="2">
    <source>
        <dbReference type="Proteomes" id="UP000266723"/>
    </source>
</evidence>
<proteinExistence type="predicted"/>
<comment type="caution">
    <text evidence="1">The sequence shown here is derived from an EMBL/GenBank/DDBJ whole genome shotgun (WGS) entry which is preliminary data.</text>
</comment>
<keyword evidence="2" id="KW-1185">Reference proteome</keyword>
<sequence length="243" mass="26168">MADSGGRFGPKVTLRCGCGDGGSLESDFEQCFVWSQFSSSAISGETLRLAACGSSVADLVVYRRLLYFVVLAKWLVSACFSNARGISTFGVLAAHCEDSKAKFLLYGEFEAFPDCHVLAPAVLSRLAGASTAWVQFRVVYGFTSSQDRGASFLTLSGLGSPYGFSCFRLTCASLLLLMIRWSLGFSWFELIFPALESVACVLPSSGWVLPAGADVMLCFFGDAVAFNPFLNRSLAYSYLVAVL</sequence>
<reference evidence="1 2" key="1">
    <citation type="journal article" date="2020" name="BMC Genomics">
        <title>Intraspecific diversification of the crop wild relative Brassica cretica Lam. using demographic model selection.</title>
        <authorList>
            <person name="Kioukis A."/>
            <person name="Michalopoulou V.A."/>
            <person name="Briers L."/>
            <person name="Pirintsos S."/>
            <person name="Studholme D.J."/>
            <person name="Pavlidis P."/>
            <person name="Sarris P.F."/>
        </authorList>
    </citation>
    <scope>NUCLEOTIDE SEQUENCE [LARGE SCALE GENOMIC DNA]</scope>
    <source>
        <strain evidence="2">cv. PFS-1207/04</strain>
    </source>
</reference>
<evidence type="ECO:0000313" key="1">
    <source>
        <dbReference type="EMBL" id="KAF3494405.1"/>
    </source>
</evidence>
<dbReference type="EMBL" id="QGKV02002055">
    <property type="protein sequence ID" value="KAF3494405.1"/>
    <property type="molecule type" value="Genomic_DNA"/>
</dbReference>